<comment type="caution">
    <text evidence="1">The sequence shown here is derived from an EMBL/GenBank/DDBJ whole genome shotgun (WGS) entry which is preliminary data.</text>
</comment>
<organism evidence="1 2">
    <name type="scientific">Nemania bipapillata</name>
    <dbReference type="NCBI Taxonomy" id="110536"/>
    <lineage>
        <taxon>Eukaryota</taxon>
        <taxon>Fungi</taxon>
        <taxon>Dikarya</taxon>
        <taxon>Ascomycota</taxon>
        <taxon>Pezizomycotina</taxon>
        <taxon>Sordariomycetes</taxon>
        <taxon>Xylariomycetidae</taxon>
        <taxon>Xylariales</taxon>
        <taxon>Xylariaceae</taxon>
        <taxon>Nemania</taxon>
    </lineage>
</organism>
<accession>A0ACC2J5P2</accession>
<reference evidence="1" key="1">
    <citation type="submission" date="2022-11" db="EMBL/GenBank/DDBJ databases">
        <title>Genome Sequence of Nemania bipapillata.</title>
        <authorList>
            <person name="Buettner E."/>
        </authorList>
    </citation>
    <scope>NUCLEOTIDE SEQUENCE</scope>
    <source>
        <strain evidence="1">CP14</strain>
    </source>
</reference>
<proteinExistence type="predicted"/>
<dbReference type="EMBL" id="JAPESX010000170">
    <property type="protein sequence ID" value="KAJ8122812.1"/>
    <property type="molecule type" value="Genomic_DNA"/>
</dbReference>
<evidence type="ECO:0000313" key="1">
    <source>
        <dbReference type="EMBL" id="KAJ8122812.1"/>
    </source>
</evidence>
<keyword evidence="2" id="KW-1185">Reference proteome</keyword>
<evidence type="ECO:0000313" key="2">
    <source>
        <dbReference type="Proteomes" id="UP001153334"/>
    </source>
</evidence>
<name>A0ACC2J5P2_9PEZI</name>
<sequence>MPIRIGGTSQDRSAYDENYTGYLYAESTAEPHNIYGPKYFDLIRDYGGETTLGLNRGDNDIANSLQAVLAAKSRILDYLWAIELGNEPDIYYSVWGKAVATPPWNMSQEGENQAEWSQVFLDAWGEPSPILSAGNYAVPIELMPAYPNTDYLINTAFNDSIKAGVKVYCTHSYALSGADSQLPDEMKHSKTVADLNNFVEKIATAKSAGRPYILGEAGFHGLETKQDATFGGALQLLDKTMYALSIGAQRIYYHQGGLGENQASFNWWSLDGIAAPFYGGYFSALAITDGEQIIASDAGNDTYAQYVIYKENLPYKTHWVATLNPQSSTNDRDI</sequence>
<gene>
    <name evidence="1" type="ORF">ONZ43_g1086</name>
</gene>
<dbReference type="Proteomes" id="UP001153334">
    <property type="component" value="Unassembled WGS sequence"/>
</dbReference>
<protein>
    <submittedName>
        <fullName evidence="1">Uncharacterized protein</fullName>
    </submittedName>
</protein>